<dbReference type="KEGG" id="usu:LVJ78_02030"/>
<dbReference type="InterPro" id="IPR006685">
    <property type="entry name" value="MscS_channel_2nd"/>
</dbReference>
<gene>
    <name evidence="8" type="ORF">EV680_1386</name>
    <name evidence="9" type="ORF">LVJ78_02030</name>
</gene>
<evidence type="ECO:0000256" key="3">
    <source>
        <dbReference type="ARBA" id="ARBA00022692"/>
    </source>
</evidence>
<feature type="transmembrane region" description="Helical" evidence="6">
    <location>
        <begin position="41"/>
        <end position="58"/>
    </location>
</feature>
<protein>
    <recommendedName>
        <fullName evidence="6">Small-conductance mechanosensitive channel</fullName>
    </recommendedName>
</protein>
<sequence>MPDTLTHTAAKLGEHAQSDFGHYASMMGSVHEMIEAFWQRVPYLLLALLLFIVFWLFAKIFKKLAVRLLSARLANRLNLLLVLQRIGSALIIFTGFLIAMMVAIPGFTPGQLVSALGIGSVAIGFAFKDIFQNLLSGILLLLNEPFKIGERIVNGSFEGTVETIEIRATTLRTDDGRRIVIPNAQLFTSPVTVNTLNGRHRLSATFTLPAGADAGALKAKIIAKLHNECAAFVFEPEIALTAIGSSETLVLRWWSGDGRDNDQTQDRVLSCISPLLDSADSGQADADPAESS</sequence>
<evidence type="ECO:0000259" key="7">
    <source>
        <dbReference type="Pfam" id="PF00924"/>
    </source>
</evidence>
<dbReference type="SUPFAM" id="SSF82861">
    <property type="entry name" value="Mechanosensitive channel protein MscS (YggB), transmembrane region"/>
    <property type="match status" value="1"/>
</dbReference>
<keyword evidence="10" id="KW-1185">Reference proteome</keyword>
<comment type="similarity">
    <text evidence="2 6">Belongs to the MscS (TC 1.A.23) family.</text>
</comment>
<dbReference type="GO" id="GO:0005886">
    <property type="term" value="C:plasma membrane"/>
    <property type="evidence" value="ECO:0007669"/>
    <property type="project" value="UniProtKB-SubCell"/>
</dbReference>
<evidence type="ECO:0000256" key="6">
    <source>
        <dbReference type="RuleBase" id="RU369025"/>
    </source>
</evidence>
<dbReference type="Proteomes" id="UP000829756">
    <property type="component" value="Chromosome"/>
</dbReference>
<comment type="function">
    <text evidence="6">Mechanosensitive channel that participates in the regulation of osmotic pressure changes within the cell, opening in response to stretch forces in the membrane lipid bilayer, without the need for other proteins. Contributes to normal resistance to hypoosmotic shock. Forms an ion channel of 1.0 nanosiemens conductance with a slight preference for anions.</text>
</comment>
<dbReference type="RefSeq" id="WP_132954745.1">
    <property type="nucleotide sequence ID" value="NZ_CP091507.1"/>
</dbReference>
<dbReference type="Pfam" id="PF05552">
    <property type="entry name" value="MS_channel_1st_1"/>
    <property type="match status" value="1"/>
</dbReference>
<keyword evidence="4 6" id="KW-1133">Transmembrane helix</keyword>
<keyword evidence="6" id="KW-0813">Transport</keyword>
<evidence type="ECO:0000313" key="9">
    <source>
        <dbReference type="EMBL" id="UOO79827.1"/>
    </source>
</evidence>
<dbReference type="AlphaFoldDB" id="A0AAE9GX85"/>
<dbReference type="Gene3D" id="1.10.287.1260">
    <property type="match status" value="1"/>
</dbReference>
<reference evidence="9" key="3">
    <citation type="journal article" date="2022" name="Res Sq">
        <title>Evolution of multicellular longitudinally dividing oral cavity symbionts (Neisseriaceae).</title>
        <authorList>
            <person name="Nyongesa S."/>
            <person name="Weber P."/>
            <person name="Bernet E."/>
            <person name="Pullido F."/>
            <person name="Nieckarz M."/>
            <person name="Delaby M."/>
            <person name="Nieves C."/>
            <person name="Viehboeck T."/>
            <person name="Krause N."/>
            <person name="Rivera-Millot A."/>
            <person name="Nakamura A."/>
            <person name="Vischer N."/>
            <person name="VanNieuwenhze M."/>
            <person name="Brun Y."/>
            <person name="Cava F."/>
            <person name="Bulgheresi S."/>
            <person name="Veyrier F."/>
        </authorList>
    </citation>
    <scope>NUCLEOTIDE SEQUENCE</scope>
    <source>
        <strain evidence="9">1258/02</strain>
    </source>
</reference>
<keyword evidence="6" id="KW-0997">Cell inner membrane</keyword>
<comment type="subunit">
    <text evidence="6">Homoheptamer.</text>
</comment>
<dbReference type="SUPFAM" id="SSF50182">
    <property type="entry name" value="Sm-like ribonucleoproteins"/>
    <property type="match status" value="1"/>
</dbReference>
<comment type="caution">
    <text evidence="6">Lacks conserved residue(s) required for the propagation of feature annotation.</text>
</comment>
<dbReference type="PROSITE" id="PS01246">
    <property type="entry name" value="UPF0003"/>
    <property type="match status" value="1"/>
</dbReference>
<evidence type="ECO:0000313" key="11">
    <source>
        <dbReference type="Proteomes" id="UP000829756"/>
    </source>
</evidence>
<name>A0AAE9GX85_9NEIS</name>
<reference evidence="8 10" key="1">
    <citation type="submission" date="2019-03" db="EMBL/GenBank/DDBJ databases">
        <title>Genomic Encyclopedia of Type Strains, Phase IV (KMG-IV): sequencing the most valuable type-strain genomes for metagenomic binning, comparative biology and taxonomic classification.</title>
        <authorList>
            <person name="Goeker M."/>
        </authorList>
    </citation>
    <scope>NUCLEOTIDE SEQUENCE [LARGE SCALE GENOMIC DNA]</scope>
    <source>
        <strain evidence="8 10">DSM 17474</strain>
    </source>
</reference>
<proteinExistence type="inferred from homology"/>
<dbReference type="GO" id="GO:0008381">
    <property type="term" value="F:mechanosensitive monoatomic ion channel activity"/>
    <property type="evidence" value="ECO:0007669"/>
    <property type="project" value="InterPro"/>
</dbReference>
<dbReference type="InterPro" id="IPR023408">
    <property type="entry name" value="MscS_beta-dom_sf"/>
</dbReference>
<keyword evidence="6" id="KW-1003">Cell membrane</keyword>
<dbReference type="InterPro" id="IPR008910">
    <property type="entry name" value="MSC_TM_helix"/>
</dbReference>
<evidence type="ECO:0000256" key="1">
    <source>
        <dbReference type="ARBA" id="ARBA00004141"/>
    </source>
</evidence>
<dbReference type="InterPro" id="IPR011014">
    <property type="entry name" value="MscS_channel_TM-2"/>
</dbReference>
<keyword evidence="6" id="KW-0407">Ion channel</keyword>
<dbReference type="InterPro" id="IPR045275">
    <property type="entry name" value="MscS_archaea/bacteria_type"/>
</dbReference>
<reference evidence="9" key="2">
    <citation type="submission" date="2021-12" db="EMBL/GenBank/DDBJ databases">
        <authorList>
            <person name="Veyrier F.J."/>
        </authorList>
    </citation>
    <scope>NUCLEOTIDE SEQUENCE</scope>
    <source>
        <strain evidence="9">1258/02</strain>
    </source>
</reference>
<dbReference type="PANTHER" id="PTHR30221">
    <property type="entry name" value="SMALL-CONDUCTANCE MECHANOSENSITIVE CHANNEL"/>
    <property type="match status" value="1"/>
</dbReference>
<keyword evidence="5 6" id="KW-0472">Membrane</keyword>
<dbReference type="Pfam" id="PF00924">
    <property type="entry name" value="MS_channel_2nd"/>
    <property type="match status" value="1"/>
</dbReference>
<dbReference type="PANTHER" id="PTHR30221:SF1">
    <property type="entry name" value="SMALL-CONDUCTANCE MECHANOSENSITIVE CHANNEL"/>
    <property type="match status" value="1"/>
</dbReference>
<organism evidence="9 11">
    <name type="scientific">Uruburuella suis</name>
    <dbReference type="NCBI Taxonomy" id="252130"/>
    <lineage>
        <taxon>Bacteria</taxon>
        <taxon>Pseudomonadati</taxon>
        <taxon>Pseudomonadota</taxon>
        <taxon>Betaproteobacteria</taxon>
        <taxon>Neisseriales</taxon>
        <taxon>Neisseriaceae</taxon>
        <taxon>Uruburuella</taxon>
    </lineage>
</organism>
<evidence type="ECO:0000256" key="5">
    <source>
        <dbReference type="ARBA" id="ARBA00023136"/>
    </source>
</evidence>
<feature type="domain" description="Mechanosensitive ion channel MscS" evidence="7">
    <location>
        <begin position="129"/>
        <end position="192"/>
    </location>
</feature>
<keyword evidence="3 6" id="KW-0812">Transmembrane</keyword>
<dbReference type="Proteomes" id="UP000294721">
    <property type="component" value="Unassembled WGS sequence"/>
</dbReference>
<evidence type="ECO:0000256" key="2">
    <source>
        <dbReference type="ARBA" id="ARBA00008017"/>
    </source>
</evidence>
<evidence type="ECO:0000313" key="8">
    <source>
        <dbReference type="EMBL" id="TCP00360.1"/>
    </source>
</evidence>
<accession>A0AAE9GX85</accession>
<dbReference type="EMBL" id="SLXE01000038">
    <property type="protein sequence ID" value="TCP00360.1"/>
    <property type="molecule type" value="Genomic_DNA"/>
</dbReference>
<keyword evidence="6" id="KW-0406">Ion transport</keyword>
<comment type="subcellular location">
    <subcellularLocation>
        <location evidence="6">Cell inner membrane</location>
        <topology evidence="6">Multi-pass membrane protein</topology>
    </subcellularLocation>
    <subcellularLocation>
        <location evidence="1">Membrane</location>
        <topology evidence="1">Multi-pass membrane protein</topology>
    </subcellularLocation>
</comment>
<feature type="transmembrane region" description="Helical" evidence="6">
    <location>
        <begin position="79"/>
        <end position="104"/>
    </location>
</feature>
<dbReference type="InterPro" id="IPR006686">
    <property type="entry name" value="MscS_channel_CS"/>
</dbReference>
<dbReference type="Gene3D" id="2.30.30.60">
    <property type="match status" value="1"/>
</dbReference>
<evidence type="ECO:0000313" key="10">
    <source>
        <dbReference type="Proteomes" id="UP000294721"/>
    </source>
</evidence>
<dbReference type="EMBL" id="CP091507">
    <property type="protein sequence ID" value="UOO79827.1"/>
    <property type="molecule type" value="Genomic_DNA"/>
</dbReference>
<dbReference type="InterPro" id="IPR010920">
    <property type="entry name" value="LSM_dom_sf"/>
</dbReference>
<evidence type="ECO:0000256" key="4">
    <source>
        <dbReference type="ARBA" id="ARBA00022989"/>
    </source>
</evidence>